<reference evidence="5" key="1">
    <citation type="journal article" date="2019" name="Int. J. Syst. Evol. Microbiol.">
        <title>The Global Catalogue of Microorganisms (GCM) 10K type strain sequencing project: providing services to taxonomists for standard genome sequencing and annotation.</title>
        <authorList>
            <consortium name="The Broad Institute Genomics Platform"/>
            <consortium name="The Broad Institute Genome Sequencing Center for Infectious Disease"/>
            <person name="Wu L."/>
            <person name="Ma J."/>
        </authorList>
    </citation>
    <scope>NUCLEOTIDE SEQUENCE [LARGE SCALE GENOMIC DNA]</scope>
    <source>
        <strain evidence="5">JCM 14546</strain>
    </source>
</reference>
<keyword evidence="2" id="KW-0812">Transmembrane</keyword>
<feature type="transmembrane region" description="Helical" evidence="2">
    <location>
        <begin position="155"/>
        <end position="175"/>
    </location>
</feature>
<dbReference type="CDD" id="cd00838">
    <property type="entry name" value="MPP_superfamily"/>
    <property type="match status" value="1"/>
</dbReference>
<sequence>MPTAPQLLTEDPRAARREVPAAGPRHRRSLPVRLLTGLLVWLACALLVVPWALFSARTEAPFGPHMAEYTLTHDGLATVDLGPLGRLRIPAEDMLPLGLGVQVRVAEIPTGSGAGADTLDALGTDVASYATFFSAPEATVTTVTKGLLRDTLLRAAAGGTALAAAAGTVVVLARASADPRTVRRGRTALAAGAVCVLVAEIAAVPRGTGEPLVPTPALEGTPLAGAQVTGRLGPVVDEAAGYVTDFTADNDAFYSAARANLAEAWPQRSRTARYSSELGFVPPAPAGPLEGGVLRRAAPAEGVTTMVLSSDVHCNVGMAGVIGDVVRYTDADLFVDAGDATMTGTPAENLCVDAIDTAVANGVPRVFVKGNHDSQETARHAEGLGWTVLRGREVDVAGLTFLGDGDPRRTEFPTGSVPEANAAGVLETQQEFGERMAAEACRVRPDVLLIHDPAHSEAALGTGCAPLSLGGHRHRKDGPVNVGAGIRYVNPTTGGALANALTPGPLKMDAGLTVVRFDTSTGRAIDVQEIVVGMDTQVTIGPWEPVPEAGYVAALTDPGSIRQPA</sequence>
<dbReference type="RefSeq" id="WP_344309641.1">
    <property type="nucleotide sequence ID" value="NZ_BAAANO010000020.1"/>
</dbReference>
<dbReference type="InterPro" id="IPR029052">
    <property type="entry name" value="Metallo-depent_PP-like"/>
</dbReference>
<feature type="transmembrane region" description="Helical" evidence="2">
    <location>
        <begin position="187"/>
        <end position="205"/>
    </location>
</feature>
<keyword evidence="5" id="KW-1185">Reference proteome</keyword>
<keyword evidence="2" id="KW-1133">Transmembrane helix</keyword>
<evidence type="ECO:0000256" key="1">
    <source>
        <dbReference type="SAM" id="MobiDB-lite"/>
    </source>
</evidence>
<keyword evidence="2" id="KW-0472">Membrane</keyword>
<feature type="compositionally biased region" description="Basic and acidic residues" evidence="1">
    <location>
        <begin position="10"/>
        <end position="19"/>
    </location>
</feature>
<protein>
    <submittedName>
        <fullName evidence="4">Metallophosphoesterase</fullName>
    </submittedName>
</protein>
<evidence type="ECO:0000256" key="2">
    <source>
        <dbReference type="SAM" id="Phobius"/>
    </source>
</evidence>
<proteinExistence type="predicted"/>
<evidence type="ECO:0000313" key="5">
    <source>
        <dbReference type="Proteomes" id="UP001500755"/>
    </source>
</evidence>
<organism evidence="4 5">
    <name type="scientific">Brevibacterium samyangense</name>
    <dbReference type="NCBI Taxonomy" id="366888"/>
    <lineage>
        <taxon>Bacteria</taxon>
        <taxon>Bacillati</taxon>
        <taxon>Actinomycetota</taxon>
        <taxon>Actinomycetes</taxon>
        <taxon>Micrococcales</taxon>
        <taxon>Brevibacteriaceae</taxon>
        <taxon>Brevibacterium</taxon>
    </lineage>
</organism>
<dbReference type="SUPFAM" id="SSF56300">
    <property type="entry name" value="Metallo-dependent phosphatases"/>
    <property type="match status" value="1"/>
</dbReference>
<dbReference type="Proteomes" id="UP001500755">
    <property type="component" value="Unassembled WGS sequence"/>
</dbReference>
<dbReference type="EMBL" id="BAAANO010000020">
    <property type="protein sequence ID" value="GAA2010367.1"/>
    <property type="molecule type" value="Genomic_DNA"/>
</dbReference>
<feature type="region of interest" description="Disordered" evidence="1">
    <location>
        <begin position="1"/>
        <end position="22"/>
    </location>
</feature>
<gene>
    <name evidence="4" type="ORF">GCM10009755_21840</name>
</gene>
<dbReference type="InterPro" id="IPR004843">
    <property type="entry name" value="Calcineurin-like_PHP"/>
</dbReference>
<feature type="domain" description="Calcineurin-like phosphoesterase" evidence="3">
    <location>
        <begin position="309"/>
        <end position="379"/>
    </location>
</feature>
<accession>A0ABP5EZC6</accession>
<evidence type="ECO:0000259" key="3">
    <source>
        <dbReference type="Pfam" id="PF00149"/>
    </source>
</evidence>
<comment type="caution">
    <text evidence="4">The sequence shown here is derived from an EMBL/GenBank/DDBJ whole genome shotgun (WGS) entry which is preliminary data.</text>
</comment>
<feature type="transmembrane region" description="Helical" evidence="2">
    <location>
        <begin position="34"/>
        <end position="54"/>
    </location>
</feature>
<name>A0ABP5EZC6_9MICO</name>
<dbReference type="Pfam" id="PF00149">
    <property type="entry name" value="Metallophos"/>
    <property type="match status" value="1"/>
</dbReference>
<evidence type="ECO:0000313" key="4">
    <source>
        <dbReference type="EMBL" id="GAA2010367.1"/>
    </source>
</evidence>